<dbReference type="AlphaFoldDB" id="A0A7G5C4A9"/>
<evidence type="ECO:0000256" key="7">
    <source>
        <dbReference type="SAM" id="Phobius"/>
    </source>
</evidence>
<keyword evidence="4" id="KW-0808">Transferase</keyword>
<dbReference type="KEGG" id="cchl:FPL14_24885"/>
<evidence type="ECO:0000259" key="8">
    <source>
        <dbReference type="PROSITE" id="PS50885"/>
    </source>
</evidence>
<keyword evidence="7" id="KW-0812">Transmembrane</keyword>
<evidence type="ECO:0000256" key="1">
    <source>
        <dbReference type="ARBA" id="ARBA00004651"/>
    </source>
</evidence>
<dbReference type="InterPro" id="IPR003660">
    <property type="entry name" value="HAMP_dom"/>
</dbReference>
<sequence length="578" mass="66339">MRLSLRFKVSALVLLLVTPLFLFLYYTNIYSTNIVREKVANSASDTLALHLSALDELLEQTGTYLTRTANDNLLLELYSASDPDSVNYYVSLRKLMDQWYNDVSYYSIIRTVFVYHQKRDELFLSSRKEYYQERDDIRSGLSSRLETLKLPTSLKWEIVTVGGEPVLYKALPDKSGRLLIGVLVSIDSLAQPLTQLGPARSDEKIGMISKDGKPLWGRFTNEDLVSIRGLLNEQSDRTSASIRLDDGNNYLFVGKPSLFSDLNAFILLDEKSLLDELPLFQRVIEGIPAAVIVMLVILLILLSRLVFKPIHSLTSGMRILGKGQLDYRLKEGNTKEFQLITEQFNRMAEQIGDLKIDVYEEKMKVQQAELKHLQAQINPHFFMNSLNIVYHLVELQKYSLIKKMIGHLVSYFRFIMSTNDTWIPLASEMNHIRNYMEIQMVMYPDKLTYRERLPKELESLFVPPLLIQPFVENAIKHGFIDNLKPFQVEITVSAESGDDGVPYVSIQISDTGRGFSDPQLEMLNGGLYEKEPTDSQLGVWNVRRRLVMFYDERANLAFRNDPRGGGVVEMKLPMTRRP</sequence>
<dbReference type="GO" id="GO:0005886">
    <property type="term" value="C:plasma membrane"/>
    <property type="evidence" value="ECO:0007669"/>
    <property type="project" value="UniProtKB-SubCell"/>
</dbReference>
<dbReference type="SUPFAM" id="SSF55874">
    <property type="entry name" value="ATPase domain of HSP90 chaperone/DNA topoisomerase II/histidine kinase"/>
    <property type="match status" value="1"/>
</dbReference>
<dbReference type="PANTHER" id="PTHR34220">
    <property type="entry name" value="SENSOR HISTIDINE KINASE YPDA"/>
    <property type="match status" value="1"/>
</dbReference>
<dbReference type="SUPFAM" id="SSF158472">
    <property type="entry name" value="HAMP domain-like"/>
    <property type="match status" value="1"/>
</dbReference>
<evidence type="ECO:0000256" key="2">
    <source>
        <dbReference type="ARBA" id="ARBA00022475"/>
    </source>
</evidence>
<dbReference type="Pfam" id="PF00672">
    <property type="entry name" value="HAMP"/>
    <property type="match status" value="1"/>
</dbReference>
<dbReference type="RefSeq" id="WP_182300276.1">
    <property type="nucleotide sequence ID" value="NZ_CP041969.1"/>
</dbReference>
<accession>A0A7G5C4A9</accession>
<keyword evidence="10" id="KW-1185">Reference proteome</keyword>
<dbReference type="InterPro" id="IPR003594">
    <property type="entry name" value="HATPase_dom"/>
</dbReference>
<keyword evidence="7" id="KW-1133">Transmembrane helix</keyword>
<evidence type="ECO:0000256" key="5">
    <source>
        <dbReference type="ARBA" id="ARBA00022777"/>
    </source>
</evidence>
<dbReference type="EMBL" id="CP041969">
    <property type="protein sequence ID" value="QMV44043.1"/>
    <property type="molecule type" value="Genomic_DNA"/>
</dbReference>
<dbReference type="Pfam" id="PF02518">
    <property type="entry name" value="HATPase_c"/>
    <property type="match status" value="1"/>
</dbReference>
<keyword evidence="3" id="KW-0597">Phosphoprotein</keyword>
<dbReference type="InterPro" id="IPR036890">
    <property type="entry name" value="HATPase_C_sf"/>
</dbReference>
<organism evidence="9 10">
    <name type="scientific">Cohnella cholangitidis</name>
    <dbReference type="NCBI Taxonomy" id="2598458"/>
    <lineage>
        <taxon>Bacteria</taxon>
        <taxon>Bacillati</taxon>
        <taxon>Bacillota</taxon>
        <taxon>Bacilli</taxon>
        <taxon>Bacillales</taxon>
        <taxon>Paenibacillaceae</taxon>
        <taxon>Cohnella</taxon>
    </lineage>
</organism>
<dbReference type="Proteomes" id="UP000515679">
    <property type="component" value="Chromosome"/>
</dbReference>
<dbReference type="CDD" id="cd06225">
    <property type="entry name" value="HAMP"/>
    <property type="match status" value="1"/>
</dbReference>
<keyword evidence="6 7" id="KW-0472">Membrane</keyword>
<feature type="domain" description="HAMP" evidence="8">
    <location>
        <begin position="304"/>
        <end position="356"/>
    </location>
</feature>
<dbReference type="GO" id="GO:0000155">
    <property type="term" value="F:phosphorelay sensor kinase activity"/>
    <property type="evidence" value="ECO:0007669"/>
    <property type="project" value="InterPro"/>
</dbReference>
<evidence type="ECO:0000256" key="3">
    <source>
        <dbReference type="ARBA" id="ARBA00022553"/>
    </source>
</evidence>
<feature type="transmembrane region" description="Helical" evidence="7">
    <location>
        <begin position="287"/>
        <end position="307"/>
    </location>
</feature>
<dbReference type="PANTHER" id="PTHR34220:SF7">
    <property type="entry name" value="SENSOR HISTIDINE KINASE YPDA"/>
    <property type="match status" value="1"/>
</dbReference>
<evidence type="ECO:0000313" key="9">
    <source>
        <dbReference type="EMBL" id="QMV44043.1"/>
    </source>
</evidence>
<dbReference type="PROSITE" id="PS50885">
    <property type="entry name" value="HAMP"/>
    <property type="match status" value="1"/>
</dbReference>
<dbReference type="SMART" id="SM00304">
    <property type="entry name" value="HAMP"/>
    <property type="match status" value="1"/>
</dbReference>
<name>A0A7G5C4A9_9BACL</name>
<feature type="transmembrane region" description="Helical" evidence="7">
    <location>
        <begin position="7"/>
        <end position="26"/>
    </location>
</feature>
<reference evidence="9 10" key="1">
    <citation type="submission" date="2019-07" db="EMBL/GenBank/DDBJ databases">
        <authorList>
            <person name="Kim J.K."/>
            <person name="Cheong H.-M."/>
            <person name="Choi Y."/>
            <person name="Hwang K.J."/>
            <person name="Lee S."/>
            <person name="Choi C."/>
        </authorList>
    </citation>
    <scope>NUCLEOTIDE SEQUENCE [LARGE SCALE GENOMIC DNA]</scope>
    <source>
        <strain evidence="9 10">KS 22</strain>
    </source>
</reference>
<proteinExistence type="predicted"/>
<dbReference type="Gene3D" id="3.30.565.10">
    <property type="entry name" value="Histidine kinase-like ATPase, C-terminal domain"/>
    <property type="match status" value="1"/>
</dbReference>
<keyword evidence="5" id="KW-0418">Kinase</keyword>
<dbReference type="InterPro" id="IPR050640">
    <property type="entry name" value="Bact_2-comp_sensor_kinase"/>
</dbReference>
<protein>
    <submittedName>
        <fullName evidence="9">HAMP domain-containing protein</fullName>
    </submittedName>
</protein>
<dbReference type="Gene3D" id="6.10.340.10">
    <property type="match status" value="1"/>
</dbReference>
<keyword evidence="2" id="KW-1003">Cell membrane</keyword>
<evidence type="ECO:0000256" key="4">
    <source>
        <dbReference type="ARBA" id="ARBA00022679"/>
    </source>
</evidence>
<dbReference type="InterPro" id="IPR010559">
    <property type="entry name" value="Sig_transdc_His_kin_internal"/>
</dbReference>
<dbReference type="Pfam" id="PF06580">
    <property type="entry name" value="His_kinase"/>
    <property type="match status" value="1"/>
</dbReference>
<evidence type="ECO:0000256" key="6">
    <source>
        <dbReference type="ARBA" id="ARBA00023136"/>
    </source>
</evidence>
<evidence type="ECO:0000313" key="10">
    <source>
        <dbReference type="Proteomes" id="UP000515679"/>
    </source>
</evidence>
<comment type="subcellular location">
    <subcellularLocation>
        <location evidence="1">Cell membrane</location>
        <topology evidence="1">Multi-pass membrane protein</topology>
    </subcellularLocation>
</comment>
<gene>
    <name evidence="9" type="ORF">FPL14_24885</name>
</gene>